<keyword evidence="4 6" id="KW-1133">Transmembrane helix</keyword>
<dbReference type="InterPro" id="IPR038330">
    <property type="entry name" value="TspO/MBR-related_sf"/>
</dbReference>
<dbReference type="OrthoDB" id="8841220at2759"/>
<dbReference type="AlphaFoldDB" id="A0A1Y2FLB1"/>
<organism evidence="7 8">
    <name type="scientific">Leucosporidium creatinivorum</name>
    <dbReference type="NCBI Taxonomy" id="106004"/>
    <lineage>
        <taxon>Eukaryota</taxon>
        <taxon>Fungi</taxon>
        <taxon>Dikarya</taxon>
        <taxon>Basidiomycota</taxon>
        <taxon>Pucciniomycotina</taxon>
        <taxon>Microbotryomycetes</taxon>
        <taxon>Leucosporidiales</taxon>
        <taxon>Leucosporidium</taxon>
    </lineage>
</organism>
<keyword evidence="8" id="KW-1185">Reference proteome</keyword>
<dbReference type="EMBL" id="MCGR01000019">
    <property type="protein sequence ID" value="ORY83565.1"/>
    <property type="molecule type" value="Genomic_DNA"/>
</dbReference>
<accession>A0A1Y2FLB1</accession>
<dbReference type="FunFam" id="1.20.1260.100:FF:000001">
    <property type="entry name" value="translocator protein 2"/>
    <property type="match status" value="1"/>
</dbReference>
<gene>
    <name evidence="7" type="ORF">BCR35DRAFT_65756</name>
</gene>
<dbReference type="PANTHER" id="PTHR10057:SF0">
    <property type="entry name" value="TRANSLOCATOR PROTEIN"/>
    <property type="match status" value="1"/>
</dbReference>
<feature type="transmembrane region" description="Helical" evidence="6">
    <location>
        <begin position="147"/>
        <end position="171"/>
    </location>
</feature>
<comment type="similarity">
    <text evidence="2">Belongs to the TspO/BZRP family.</text>
</comment>
<evidence type="ECO:0000313" key="7">
    <source>
        <dbReference type="EMBL" id="ORY83565.1"/>
    </source>
</evidence>
<proteinExistence type="inferred from homology"/>
<dbReference type="InterPro" id="IPR004307">
    <property type="entry name" value="TspO_MBR"/>
</dbReference>
<dbReference type="GO" id="GO:0033013">
    <property type="term" value="P:tetrapyrrole metabolic process"/>
    <property type="evidence" value="ECO:0007669"/>
    <property type="project" value="UniProtKB-ARBA"/>
</dbReference>
<name>A0A1Y2FLB1_9BASI</name>
<comment type="subcellular location">
    <subcellularLocation>
        <location evidence="1">Membrane</location>
        <topology evidence="1">Multi-pass membrane protein</topology>
    </subcellularLocation>
</comment>
<evidence type="ECO:0000256" key="5">
    <source>
        <dbReference type="ARBA" id="ARBA00023136"/>
    </source>
</evidence>
<evidence type="ECO:0000313" key="8">
    <source>
        <dbReference type="Proteomes" id="UP000193467"/>
    </source>
</evidence>
<evidence type="ECO:0000256" key="3">
    <source>
        <dbReference type="ARBA" id="ARBA00022692"/>
    </source>
</evidence>
<keyword evidence="5 6" id="KW-0472">Membrane</keyword>
<dbReference type="Proteomes" id="UP000193467">
    <property type="component" value="Unassembled WGS sequence"/>
</dbReference>
<evidence type="ECO:0000256" key="1">
    <source>
        <dbReference type="ARBA" id="ARBA00004141"/>
    </source>
</evidence>
<dbReference type="STRING" id="106004.A0A1Y2FLB1"/>
<dbReference type="InParanoid" id="A0A1Y2FLB1"/>
<dbReference type="PIRSF" id="PIRSF005859">
    <property type="entry name" value="PBR"/>
    <property type="match status" value="1"/>
</dbReference>
<sequence length="183" mass="20064">MPVELPSLLFAIPRNPAVAVGLPLALGWASGFITKSSVKEWYEPRAKPPGNPPGIAFPIAWTILYASMGLSSHLIVSAYDSAIPGSALKSTADLALKLYWGQYALNLLWTPLFFGLRKPVPAFVDISILTPLTYALTYQAYKVDSRTTYLLAPYCAWLTFAAYLNGGFWWLNYGPASKKGKDL</sequence>
<keyword evidence="3 6" id="KW-0812">Transmembrane</keyword>
<dbReference type="PANTHER" id="PTHR10057">
    <property type="entry name" value="PERIPHERAL-TYPE BENZODIAZEPINE RECEPTOR"/>
    <property type="match status" value="1"/>
</dbReference>
<feature type="transmembrane region" description="Helical" evidence="6">
    <location>
        <begin position="16"/>
        <end position="34"/>
    </location>
</feature>
<evidence type="ECO:0000256" key="6">
    <source>
        <dbReference type="SAM" id="Phobius"/>
    </source>
</evidence>
<reference evidence="7 8" key="1">
    <citation type="submission" date="2016-07" db="EMBL/GenBank/DDBJ databases">
        <title>Pervasive Adenine N6-methylation of Active Genes in Fungi.</title>
        <authorList>
            <consortium name="DOE Joint Genome Institute"/>
            <person name="Mondo S.J."/>
            <person name="Dannebaum R.O."/>
            <person name="Kuo R.C."/>
            <person name="Labutti K."/>
            <person name="Haridas S."/>
            <person name="Kuo A."/>
            <person name="Salamov A."/>
            <person name="Ahrendt S.R."/>
            <person name="Lipzen A."/>
            <person name="Sullivan W."/>
            <person name="Andreopoulos W.B."/>
            <person name="Clum A."/>
            <person name="Lindquist E."/>
            <person name="Daum C."/>
            <person name="Ramamoorthy G.K."/>
            <person name="Gryganskyi A."/>
            <person name="Culley D."/>
            <person name="Magnuson J.K."/>
            <person name="James T.Y."/>
            <person name="O'Malley M.A."/>
            <person name="Stajich J.E."/>
            <person name="Spatafora J.W."/>
            <person name="Visel A."/>
            <person name="Grigoriev I.V."/>
        </authorList>
    </citation>
    <scope>NUCLEOTIDE SEQUENCE [LARGE SCALE GENOMIC DNA]</scope>
    <source>
        <strain evidence="7 8">62-1032</strain>
    </source>
</reference>
<dbReference type="Gene3D" id="1.20.1260.100">
    <property type="entry name" value="TspO/MBR protein"/>
    <property type="match status" value="1"/>
</dbReference>
<dbReference type="GO" id="GO:0005741">
    <property type="term" value="C:mitochondrial outer membrane"/>
    <property type="evidence" value="ECO:0007669"/>
    <property type="project" value="TreeGrafter"/>
</dbReference>
<dbReference type="Pfam" id="PF03073">
    <property type="entry name" value="TspO_MBR"/>
    <property type="match status" value="1"/>
</dbReference>
<dbReference type="CDD" id="cd15904">
    <property type="entry name" value="TSPO_MBR"/>
    <property type="match status" value="1"/>
</dbReference>
<evidence type="ECO:0000256" key="4">
    <source>
        <dbReference type="ARBA" id="ARBA00022989"/>
    </source>
</evidence>
<evidence type="ECO:0000256" key="2">
    <source>
        <dbReference type="ARBA" id="ARBA00007524"/>
    </source>
</evidence>
<dbReference type="FunCoup" id="A0A1Y2FLB1">
    <property type="interactions" value="16"/>
</dbReference>
<protein>
    <submittedName>
        <fullName evidence="7">TspO/MBR-related protein</fullName>
    </submittedName>
</protein>
<comment type="caution">
    <text evidence="7">The sequence shown here is derived from an EMBL/GenBank/DDBJ whole genome shotgun (WGS) entry which is preliminary data.</text>
</comment>